<evidence type="ECO:0000313" key="1">
    <source>
        <dbReference type="EMBL" id="GFZ30780.1"/>
    </source>
</evidence>
<reference evidence="1 2" key="1">
    <citation type="journal article" date="2021" name="Int. J. Syst. Evol. Microbiol.">
        <title>Clostridium zeae sp. nov., isolated from corn silage.</title>
        <authorList>
            <person name="Kobayashi H."/>
            <person name="Tanizawa Y."/>
            <person name="Yagura M."/>
            <person name="Sakamoto M."/>
            <person name="Ohkuma M."/>
            <person name="Tohno M."/>
        </authorList>
    </citation>
    <scope>NUCLEOTIDE SEQUENCE [LARGE SCALE GENOMIC DNA]</scope>
    <source>
        <strain evidence="1 2">CSC2</strain>
    </source>
</reference>
<comment type="caution">
    <text evidence="1">The sequence shown here is derived from an EMBL/GenBank/DDBJ whole genome shotgun (WGS) entry which is preliminary data.</text>
</comment>
<evidence type="ECO:0000313" key="2">
    <source>
        <dbReference type="Proteomes" id="UP000663802"/>
    </source>
</evidence>
<organism evidence="1 2">
    <name type="scientific">Clostridium zeae</name>
    <dbReference type="NCBI Taxonomy" id="2759022"/>
    <lineage>
        <taxon>Bacteria</taxon>
        <taxon>Bacillati</taxon>
        <taxon>Bacillota</taxon>
        <taxon>Clostridia</taxon>
        <taxon>Eubacteriales</taxon>
        <taxon>Clostridiaceae</taxon>
        <taxon>Clostridium</taxon>
    </lineage>
</organism>
<proteinExistence type="predicted"/>
<dbReference type="EMBL" id="BMBA01000001">
    <property type="protein sequence ID" value="GFZ30780.1"/>
    <property type="molecule type" value="Genomic_DNA"/>
</dbReference>
<keyword evidence="2" id="KW-1185">Reference proteome</keyword>
<protein>
    <submittedName>
        <fullName evidence="1">Uncharacterized protein</fullName>
    </submittedName>
</protein>
<accession>A0ABQ1E7T2</accession>
<dbReference type="Proteomes" id="UP000663802">
    <property type="component" value="Unassembled WGS sequence"/>
</dbReference>
<name>A0ABQ1E7T2_9CLOT</name>
<sequence>MKATVEMLWLFQFIGLELFMVNRIINDVDFFEIIEFVNIYYNIENSYLSEMGKSIFIF</sequence>
<gene>
    <name evidence="1" type="ORF">CSC2_13060</name>
</gene>